<reference evidence="3" key="1">
    <citation type="journal article" date="2020" name="Nature">
        <title>Giant virus diversity and host interactions through global metagenomics.</title>
        <authorList>
            <person name="Schulz F."/>
            <person name="Roux S."/>
            <person name="Paez-Espino D."/>
            <person name="Jungbluth S."/>
            <person name="Walsh D.A."/>
            <person name="Denef V.J."/>
            <person name="McMahon K.D."/>
            <person name="Konstantinidis K.T."/>
            <person name="Eloe-Fadrosh E.A."/>
            <person name="Kyrpides N.C."/>
            <person name="Woyke T."/>
        </authorList>
    </citation>
    <scope>NUCLEOTIDE SEQUENCE</scope>
    <source>
        <strain evidence="3">GVMAG-M-3300018428-35</strain>
    </source>
</reference>
<sequence length="190" mass="20341">MVLDNLIKECKDSPLMCGILLVLLVVVIQNCVMDIGLGDYVGVETFTDFMNPDSPVQDNLTAGAPVASKQLGTNETQASVDNLSRTPSTCYPQDSLKPEDLLPQEESKAIQEFNTAQPVGEGILQGVNLLSAGSHIGVNTIGQSLRNANLQLRSEPPNPQVNVSPWMNTTIGPDLPRRPLEVGESCSVNA</sequence>
<dbReference type="Pfam" id="PF23983">
    <property type="entry name" value="P11_C"/>
    <property type="match status" value="1"/>
</dbReference>
<evidence type="ECO:0000256" key="1">
    <source>
        <dbReference type="SAM" id="MobiDB-lite"/>
    </source>
</evidence>
<evidence type="ECO:0000313" key="3">
    <source>
        <dbReference type="EMBL" id="QHS95390.1"/>
    </source>
</evidence>
<dbReference type="InterPro" id="IPR055730">
    <property type="entry name" value="P11_C"/>
</dbReference>
<feature type="region of interest" description="Disordered" evidence="1">
    <location>
        <begin position="65"/>
        <end position="93"/>
    </location>
</feature>
<organism evidence="3">
    <name type="scientific">viral metagenome</name>
    <dbReference type="NCBI Taxonomy" id="1070528"/>
    <lineage>
        <taxon>unclassified sequences</taxon>
        <taxon>metagenomes</taxon>
        <taxon>organismal metagenomes</taxon>
    </lineage>
</organism>
<feature type="domain" description="Minor capsid protein P11 C-terminal conserved region" evidence="2">
    <location>
        <begin position="96"/>
        <end position="181"/>
    </location>
</feature>
<evidence type="ECO:0000259" key="2">
    <source>
        <dbReference type="Pfam" id="PF23983"/>
    </source>
</evidence>
<proteinExistence type="predicted"/>
<protein>
    <recommendedName>
        <fullName evidence="2">Minor capsid protein P11 C-terminal conserved region domain-containing protein</fullName>
    </recommendedName>
</protein>
<dbReference type="EMBL" id="MN739249">
    <property type="protein sequence ID" value="QHS95390.1"/>
    <property type="molecule type" value="Genomic_DNA"/>
</dbReference>
<feature type="compositionally biased region" description="Polar residues" evidence="1">
    <location>
        <begin position="70"/>
        <end position="92"/>
    </location>
</feature>
<dbReference type="AlphaFoldDB" id="A0A6C0BTJ3"/>
<name>A0A6C0BTJ3_9ZZZZ</name>
<accession>A0A6C0BTJ3</accession>